<dbReference type="Gene3D" id="3.30.70.1230">
    <property type="entry name" value="Nucleotide cyclase"/>
    <property type="match status" value="2"/>
</dbReference>
<dbReference type="InterPro" id="IPR001054">
    <property type="entry name" value="A/G_cyclase"/>
</dbReference>
<feature type="repeat" description="TPR" evidence="3">
    <location>
        <begin position="1074"/>
        <end position="1107"/>
    </location>
</feature>
<dbReference type="CDD" id="cd07302">
    <property type="entry name" value="CHD"/>
    <property type="match status" value="2"/>
</dbReference>
<dbReference type="Gene3D" id="1.25.40.10">
    <property type="entry name" value="Tetratricopeptide repeat domain"/>
    <property type="match status" value="2"/>
</dbReference>
<keyword evidence="4" id="KW-0175">Coiled coil</keyword>
<dbReference type="GO" id="GO:0009190">
    <property type="term" value="P:cyclic nucleotide biosynthetic process"/>
    <property type="evidence" value="ECO:0007669"/>
    <property type="project" value="InterPro"/>
</dbReference>
<dbReference type="GO" id="GO:0004016">
    <property type="term" value="F:adenylate cyclase activity"/>
    <property type="evidence" value="ECO:0007669"/>
    <property type="project" value="UniProtKB-ARBA"/>
</dbReference>
<dbReference type="Pfam" id="PF00211">
    <property type="entry name" value="Guanylate_cyc"/>
    <property type="match status" value="1"/>
</dbReference>
<dbReference type="GO" id="GO:0005524">
    <property type="term" value="F:ATP binding"/>
    <property type="evidence" value="ECO:0007669"/>
    <property type="project" value="UniProtKB-KW"/>
</dbReference>
<dbReference type="Pfam" id="PF13191">
    <property type="entry name" value="AAA_16"/>
    <property type="match status" value="1"/>
</dbReference>
<dbReference type="InterPro" id="IPR027417">
    <property type="entry name" value="P-loop_NTPase"/>
</dbReference>
<keyword evidence="2" id="KW-0067">ATP-binding</keyword>
<evidence type="ECO:0000313" key="7">
    <source>
        <dbReference type="Proteomes" id="UP000268469"/>
    </source>
</evidence>
<feature type="repeat" description="TPR" evidence="3">
    <location>
        <begin position="1114"/>
        <end position="1147"/>
    </location>
</feature>
<sequence>MAVTDRILIPQFIATKYPRRSGRFHAGALFVDIAGFTAMTGRFAELGRVGAEMVTDIINRVYEPSIQTINQLGGFVASFAGDAFTALFPGDRGGGAAHAARMIRSILSKLMITTPFGRVRLAVRVGVAAGFVNWRVIPSPSQWAFYFRGPAINRAARAEHSCRPGEIAFGSDLKPGGSDRATNIPPAPIPDDLTRRFIPEAILELVDVGEFRDIVSMFVSFGQIRRLSRFIGNAIEIAHEFGGYFNKVDFGDKGGIILILFGAPIGQERLNERALECALSLKRLEPKIRVGLAAGLAYTGFIGSRLRSEYTAIGNVVNLSARLALKAKWGEVYCDVRTSRSIGFRFESAGAHRLKGFSQKVPISRMIGRGTIKERLFPGKMVGRDQEFSKLRKLISPIDKGKFAGVIYVDGPAGIGKSRLVSRLKMSLSREKYTWFYLPCDGILRESLNPVVYFLKNYFAQKAEDSDRANRKRFEIRFDRLLRGVKDPDLKKELIRTRSILGALINLRWRNSLYERLDARGRYENLLYAFKNLVKAECLQHPLVIELEDGHWVDSDTVELLRVLTRNVEDYPFVIITSCRMRDDGTRFQLQLTGIPEHRIHLGNLNESSVRELAEDRWGGKLSDRLFNLIWTKSEGVPFYIEQIILYLKESGKVMLKGGVYELTGREIEIPGKITRIIIARIDRLEKKLRDVIKTASVLGREFSIRVLSGMLRGEPVDYEVKRGEQEGIWTPLSELFYIFKHALIRDAVYGMQLKKRLRALHLLAAETMVDLYQNEMEAHYGQIAYHYESAGIRDKAREFLFKAGDYAKERYKNDEALKHYRNLLKYVSGQGRVEVHKRMVEVLHHIGRWKEAERLLRRNLRAVARMGDMRAVAQCKNRLAKLLCAKGNYREALRLAEDARAVFSRISELHGVGECLSNLGDIYIQLSEFDSARACLTQALKIFTRVRDRVNICKTIGNMGILHHLKGEEEEALKCYRRVLTLAQKIGARRIFNIAVGNMGNVFRGLKRYDQAMASYRQQLKTAMELGDRLVISHATGNLGILHSELGKYEQAIEYYQKQLEIARELGDQAGISRALGNMGMDYASMGEFLKAERCYQQSLKIAERYGIQQIVCIALSYLGDLYRRGGDYRLARKCYDRAIQIARSLKIDYHLCDFLYRRVELDFRLGKKVKIGDLRRQILPIACRCGRQDIAFEVEVLMARVKARLSPKHALTMLTRMLERSKGDYKLAVLYYEIFQITGARKHRIKALRAYRRLYRNNPDVKYRDRIEELTQIDVRSS</sequence>
<evidence type="ECO:0000256" key="3">
    <source>
        <dbReference type="PROSITE-ProRule" id="PRU00339"/>
    </source>
</evidence>
<dbReference type="PANTHER" id="PTHR16305:SF28">
    <property type="entry name" value="GUANYLATE CYCLASE DOMAIN-CONTAINING PROTEIN"/>
    <property type="match status" value="1"/>
</dbReference>
<accession>A0A660SH07</accession>
<dbReference type="PROSITE" id="PS50293">
    <property type="entry name" value="TPR_REGION"/>
    <property type="match status" value="1"/>
</dbReference>
<dbReference type="PROSITE" id="PS50005">
    <property type="entry name" value="TPR"/>
    <property type="match status" value="3"/>
</dbReference>
<dbReference type="AlphaFoldDB" id="A0A660SH07"/>
<comment type="caution">
    <text evidence="6">The sequence shown here is derived from an EMBL/GenBank/DDBJ whole genome shotgun (WGS) entry which is preliminary data.</text>
</comment>
<dbReference type="InterPro" id="IPR041664">
    <property type="entry name" value="AAA_16"/>
</dbReference>
<name>A0A660SH07_UNCW3</name>
<dbReference type="GO" id="GO:0035556">
    <property type="term" value="P:intracellular signal transduction"/>
    <property type="evidence" value="ECO:0007669"/>
    <property type="project" value="InterPro"/>
</dbReference>
<evidence type="ECO:0000313" key="6">
    <source>
        <dbReference type="EMBL" id="RKX70105.1"/>
    </source>
</evidence>
<evidence type="ECO:0000256" key="1">
    <source>
        <dbReference type="ARBA" id="ARBA00022741"/>
    </source>
</evidence>
<dbReference type="SUPFAM" id="SSF48452">
    <property type="entry name" value="TPR-like"/>
    <property type="match status" value="3"/>
</dbReference>
<keyword evidence="3" id="KW-0802">TPR repeat</keyword>
<dbReference type="GO" id="GO:0005737">
    <property type="term" value="C:cytoplasm"/>
    <property type="evidence" value="ECO:0007669"/>
    <property type="project" value="TreeGrafter"/>
</dbReference>
<evidence type="ECO:0000256" key="4">
    <source>
        <dbReference type="SAM" id="Coils"/>
    </source>
</evidence>
<proteinExistence type="predicted"/>
<dbReference type="PROSITE" id="PS50125">
    <property type="entry name" value="GUANYLATE_CYCLASE_2"/>
    <property type="match status" value="2"/>
</dbReference>
<dbReference type="EMBL" id="QNBE01000051">
    <property type="protein sequence ID" value="RKX70105.1"/>
    <property type="molecule type" value="Genomic_DNA"/>
</dbReference>
<organism evidence="6 7">
    <name type="scientific">candidate division WOR-3 bacterium</name>
    <dbReference type="NCBI Taxonomy" id="2052148"/>
    <lineage>
        <taxon>Bacteria</taxon>
        <taxon>Bacteria division WOR-3</taxon>
    </lineage>
</organism>
<dbReference type="InterPro" id="IPR029787">
    <property type="entry name" value="Nucleotide_cyclase"/>
</dbReference>
<protein>
    <recommendedName>
        <fullName evidence="5">Guanylate cyclase domain-containing protein</fullName>
    </recommendedName>
</protein>
<evidence type="ECO:0000256" key="2">
    <source>
        <dbReference type="ARBA" id="ARBA00022840"/>
    </source>
</evidence>
<dbReference type="Pfam" id="PF13424">
    <property type="entry name" value="TPR_12"/>
    <property type="match status" value="4"/>
</dbReference>
<feature type="coiled-coil region" evidence="4">
    <location>
        <begin position="1007"/>
        <end position="1067"/>
    </location>
</feature>
<gene>
    <name evidence="6" type="ORF">DRP53_06100</name>
</gene>
<dbReference type="InterPro" id="IPR019734">
    <property type="entry name" value="TPR_rpt"/>
</dbReference>
<dbReference type="InterPro" id="IPR011990">
    <property type="entry name" value="TPR-like_helical_dom_sf"/>
</dbReference>
<feature type="domain" description="Guanylate cyclase" evidence="5">
    <location>
        <begin position="287"/>
        <end position="324"/>
    </location>
</feature>
<dbReference type="PANTHER" id="PTHR16305">
    <property type="entry name" value="TESTICULAR SOLUBLE ADENYLYL CYCLASE"/>
    <property type="match status" value="1"/>
</dbReference>
<dbReference type="Proteomes" id="UP000268469">
    <property type="component" value="Unassembled WGS sequence"/>
</dbReference>
<keyword evidence="1" id="KW-0547">Nucleotide-binding</keyword>
<dbReference type="SUPFAM" id="SSF52540">
    <property type="entry name" value="P-loop containing nucleoside triphosphate hydrolases"/>
    <property type="match status" value="1"/>
</dbReference>
<reference evidence="6 7" key="1">
    <citation type="submission" date="2018-06" db="EMBL/GenBank/DDBJ databases">
        <title>Extensive metabolic versatility and redundancy in microbially diverse, dynamic hydrothermal sediments.</title>
        <authorList>
            <person name="Dombrowski N."/>
            <person name="Teske A."/>
            <person name="Baker B.J."/>
        </authorList>
    </citation>
    <scope>NUCLEOTIDE SEQUENCE [LARGE SCALE GENOMIC DNA]</scope>
    <source>
        <strain evidence="6">B36_G15</strain>
    </source>
</reference>
<feature type="domain" description="Guanylate cyclase" evidence="5">
    <location>
        <begin position="27"/>
        <end position="159"/>
    </location>
</feature>
<dbReference type="SMART" id="SM00028">
    <property type="entry name" value="TPR"/>
    <property type="match status" value="9"/>
</dbReference>
<evidence type="ECO:0000259" key="5">
    <source>
        <dbReference type="PROSITE" id="PS50125"/>
    </source>
</evidence>
<dbReference type="SUPFAM" id="SSF55073">
    <property type="entry name" value="Nucleotide cyclase"/>
    <property type="match status" value="2"/>
</dbReference>
<feature type="repeat" description="TPR" evidence="3">
    <location>
        <begin position="1034"/>
        <end position="1067"/>
    </location>
</feature>